<keyword evidence="2" id="KW-1133">Transmembrane helix</keyword>
<evidence type="ECO:0000256" key="2">
    <source>
        <dbReference type="SAM" id="Phobius"/>
    </source>
</evidence>
<dbReference type="EMBL" id="RJVA01000010">
    <property type="protein sequence ID" value="ROR01892.1"/>
    <property type="molecule type" value="Genomic_DNA"/>
</dbReference>
<dbReference type="RefSeq" id="WP_123289577.1">
    <property type="nucleotide sequence ID" value="NZ_RJVA01000010.1"/>
</dbReference>
<evidence type="ECO:0000256" key="1">
    <source>
        <dbReference type="SAM" id="MobiDB-lite"/>
    </source>
</evidence>
<feature type="compositionally biased region" description="Low complexity" evidence="1">
    <location>
        <begin position="51"/>
        <end position="60"/>
    </location>
</feature>
<keyword evidence="2" id="KW-0472">Membrane</keyword>
<feature type="transmembrane region" description="Helical" evidence="2">
    <location>
        <begin position="88"/>
        <end position="111"/>
    </location>
</feature>
<evidence type="ECO:0000313" key="4">
    <source>
        <dbReference type="Proteomes" id="UP000276223"/>
    </source>
</evidence>
<keyword evidence="2" id="KW-0812">Transmembrane</keyword>
<protein>
    <recommendedName>
        <fullName evidence="5">Flagellar protein FliL</fullName>
    </recommendedName>
</protein>
<comment type="caution">
    <text evidence="3">The sequence shown here is derived from an EMBL/GenBank/DDBJ whole genome shotgun (WGS) entry which is preliminary data.</text>
</comment>
<evidence type="ECO:0000313" key="3">
    <source>
        <dbReference type="EMBL" id="ROR01892.1"/>
    </source>
</evidence>
<dbReference type="AlphaFoldDB" id="A0A3N1VNT9"/>
<dbReference type="OrthoDB" id="5525388at2"/>
<gene>
    <name evidence="3" type="ORF">EDC27_1086</name>
</gene>
<keyword evidence="4" id="KW-1185">Reference proteome</keyword>
<accession>A0A3N1VNT9</accession>
<feature type="region of interest" description="Disordered" evidence="1">
    <location>
        <begin position="38"/>
        <end position="78"/>
    </location>
</feature>
<feature type="region of interest" description="Disordered" evidence="1">
    <location>
        <begin position="1"/>
        <end position="23"/>
    </location>
</feature>
<name>A0A3N1VNT9_9BACT</name>
<proteinExistence type="predicted"/>
<organism evidence="3 4">
    <name type="scientific">Desulfosoma caldarium</name>
    <dbReference type="NCBI Taxonomy" id="610254"/>
    <lineage>
        <taxon>Bacteria</taxon>
        <taxon>Pseudomonadati</taxon>
        <taxon>Thermodesulfobacteriota</taxon>
        <taxon>Syntrophobacteria</taxon>
        <taxon>Syntrophobacterales</taxon>
        <taxon>Syntrophobacteraceae</taxon>
        <taxon>Desulfosoma</taxon>
    </lineage>
</organism>
<dbReference type="Proteomes" id="UP000276223">
    <property type="component" value="Unassembled WGS sequence"/>
</dbReference>
<reference evidence="3 4" key="1">
    <citation type="submission" date="2018-11" db="EMBL/GenBank/DDBJ databases">
        <title>Genomic Encyclopedia of Type Strains, Phase IV (KMG-IV): sequencing the most valuable type-strain genomes for metagenomic binning, comparative biology and taxonomic classification.</title>
        <authorList>
            <person name="Goeker M."/>
        </authorList>
    </citation>
    <scope>NUCLEOTIDE SEQUENCE [LARGE SCALE GENOMIC DNA]</scope>
    <source>
        <strain evidence="3 4">DSM 22027</strain>
    </source>
</reference>
<evidence type="ECO:0008006" key="5">
    <source>
        <dbReference type="Google" id="ProtNLM"/>
    </source>
</evidence>
<sequence length="231" mass="25252">MGDVHARPSPAPKTKSRSTGQDNVFLVQDTNIDLATLFSNIDKKPAEQEESTPSPSFSSPKVQPPEANEVSAPVEEKAAPNKALRKRVAVIGTLMSLGIMAAGAALVPRILEQAPPQPVPKNSAVVRQAIAVPKAVEHLEVFFMAQSKEKAELLCMNLAVHANRPNAEAILSELGVAVRDAVYNFLSQQRPEKNVRRFWSPIVEKKLLAELQQRFPQAGIVTVELEDIQRI</sequence>